<keyword evidence="1" id="KW-1133">Transmembrane helix</keyword>
<evidence type="ECO:0000313" key="2">
    <source>
        <dbReference type="EMBL" id="QIE87832.1"/>
    </source>
</evidence>
<dbReference type="AlphaFoldDB" id="A0A6G6IXU0"/>
<dbReference type="RefSeq" id="WP_024766492.1">
    <property type="nucleotide sequence ID" value="NZ_CP049140.1"/>
</dbReference>
<dbReference type="KEGG" id="pnt:G5B91_16765"/>
<dbReference type="EMBL" id="CP049140">
    <property type="protein sequence ID" value="QIE87832.1"/>
    <property type="molecule type" value="Genomic_DNA"/>
</dbReference>
<proteinExistence type="predicted"/>
<reference evidence="2 3" key="1">
    <citation type="submission" date="2020-02" db="EMBL/GenBank/DDBJ databases">
        <title>Integrative conjugative elements (ICEs) and plasmids drive adaptation of Pseudomonas nitroreducens strain HBP1 to wastewater environment.</title>
        <authorList>
            <person name="Sentchilo V."/>
            <person name="Carraro N."/>
            <person name="Bertelli C."/>
            <person name="van der Meer J.R."/>
        </authorList>
    </citation>
    <scope>NUCLEOTIDE SEQUENCE [LARGE SCALE GENOMIC DNA]</scope>
    <source>
        <strain evidence="2 3">HBP1</strain>
    </source>
</reference>
<name>A0A6G6IXU0_PSENT</name>
<gene>
    <name evidence="2" type="ORF">G5B91_16765</name>
</gene>
<keyword evidence="1" id="KW-0812">Transmembrane</keyword>
<dbReference type="Pfam" id="PF13211">
    <property type="entry name" value="DUF4019"/>
    <property type="match status" value="1"/>
</dbReference>
<organism evidence="2 3">
    <name type="scientific">Pseudomonas nitroreducens</name>
    <dbReference type="NCBI Taxonomy" id="46680"/>
    <lineage>
        <taxon>Bacteria</taxon>
        <taxon>Pseudomonadati</taxon>
        <taxon>Pseudomonadota</taxon>
        <taxon>Gammaproteobacteria</taxon>
        <taxon>Pseudomonadales</taxon>
        <taxon>Pseudomonadaceae</taxon>
        <taxon>Pseudomonas</taxon>
    </lineage>
</organism>
<keyword evidence="1" id="KW-0472">Membrane</keyword>
<dbReference type="InterPro" id="IPR025091">
    <property type="entry name" value="DUF4019"/>
</dbReference>
<dbReference type="Proteomes" id="UP000501063">
    <property type="component" value="Chromosome"/>
</dbReference>
<evidence type="ECO:0000256" key="1">
    <source>
        <dbReference type="SAM" id="Phobius"/>
    </source>
</evidence>
<feature type="transmembrane region" description="Helical" evidence="1">
    <location>
        <begin position="42"/>
        <end position="65"/>
    </location>
</feature>
<feature type="transmembrane region" description="Helical" evidence="1">
    <location>
        <begin position="15"/>
        <end position="35"/>
    </location>
</feature>
<sequence>MARSRIVGNISIEKLLAFIFGVIFLLVILGLVVFVKDLNGTARWVIVILMALAGAGFAAVIPGILNITTPYIKSGGALAVFVLIMANQPNIIDQAKKIISSKDSTLAIAEYLKKIDDNQLDAAWDSLDDGAKETVASDKQLYRSAYQNGRASLGSLISRSPPMGTNAYFNPPGFPEGAYRVVTYRTRFSGGCHQEAVSVRSLNDGNWRVFNHVVDFNVIPCDSAAVQVGLPLQPTAQGGQAVP</sequence>
<protein>
    <submittedName>
        <fullName evidence="2">DUF4019 domain-containing protein</fullName>
    </submittedName>
</protein>
<evidence type="ECO:0000313" key="3">
    <source>
        <dbReference type="Proteomes" id="UP000501063"/>
    </source>
</evidence>
<accession>A0A6G6IXU0</accession>